<keyword evidence="2" id="KW-0812">Transmembrane</keyword>
<reference evidence="4 5" key="1">
    <citation type="journal article" date="2015" name="Nature">
        <title>rRNA introns, odd ribosomes, and small enigmatic genomes across a large radiation of phyla.</title>
        <authorList>
            <person name="Brown C.T."/>
            <person name="Hug L.A."/>
            <person name="Thomas B.C."/>
            <person name="Sharon I."/>
            <person name="Castelle C.J."/>
            <person name="Singh A."/>
            <person name="Wilkins M.J."/>
            <person name="Williams K.H."/>
            <person name="Banfield J.F."/>
        </authorList>
    </citation>
    <scope>NUCLEOTIDE SEQUENCE [LARGE SCALE GENOMIC DNA]</scope>
</reference>
<feature type="transmembrane region" description="Helical" evidence="2">
    <location>
        <begin position="133"/>
        <end position="161"/>
    </location>
</feature>
<organism evidence="4 5">
    <name type="scientific">Candidatus Beckwithbacteria bacterium GW2011_GWB1_47_15</name>
    <dbReference type="NCBI Taxonomy" id="1618371"/>
    <lineage>
        <taxon>Bacteria</taxon>
        <taxon>Candidatus Beckwithiibacteriota</taxon>
    </lineage>
</organism>
<keyword evidence="3" id="KW-0732">Signal</keyword>
<feature type="region of interest" description="Disordered" evidence="1">
    <location>
        <begin position="84"/>
        <end position="109"/>
    </location>
</feature>
<gene>
    <name evidence="4" type="ORF">UX85_C0008G0035</name>
</gene>
<dbReference type="AlphaFoldDB" id="A0A0G1RUB2"/>
<accession>A0A0G1RUB2</accession>
<name>A0A0G1RUB2_9BACT</name>
<keyword evidence="2" id="KW-0472">Membrane</keyword>
<evidence type="ECO:0000313" key="4">
    <source>
        <dbReference type="EMBL" id="KKU60661.1"/>
    </source>
</evidence>
<feature type="transmembrane region" description="Helical" evidence="2">
    <location>
        <begin position="173"/>
        <end position="194"/>
    </location>
</feature>
<protein>
    <submittedName>
        <fullName evidence="4">Uncharacterized protein</fullName>
    </submittedName>
</protein>
<proteinExistence type="predicted"/>
<evidence type="ECO:0000256" key="2">
    <source>
        <dbReference type="SAM" id="Phobius"/>
    </source>
</evidence>
<evidence type="ECO:0000256" key="1">
    <source>
        <dbReference type="SAM" id="MobiDB-lite"/>
    </source>
</evidence>
<dbReference type="Proteomes" id="UP000033860">
    <property type="component" value="Unassembled WGS sequence"/>
</dbReference>
<keyword evidence="2" id="KW-1133">Transmembrane helix</keyword>
<sequence>MRKLLTLLLGSLVLIVPLFFAKQAFAACSPTCMSGDCTIGLCDTCSWCTAPAPSGACPGGCSSGFSCQFIGGDITNPSDWGCRSASSPSPGGGGTTPGTSTAPPPCPAAGGGDGVSTALGCIPTDDPAALVKWFLYWGILAGGGIAFILSLWGGITIILAAGNPEKINDGKQIIGSALSGLLIIVFSIFLLRFIGVDVLQIPEFIK</sequence>
<evidence type="ECO:0000256" key="3">
    <source>
        <dbReference type="SAM" id="SignalP"/>
    </source>
</evidence>
<dbReference type="EMBL" id="LCNT01000008">
    <property type="protein sequence ID" value="KKU60661.1"/>
    <property type="molecule type" value="Genomic_DNA"/>
</dbReference>
<evidence type="ECO:0000313" key="5">
    <source>
        <dbReference type="Proteomes" id="UP000033860"/>
    </source>
</evidence>
<feature type="signal peptide" evidence="3">
    <location>
        <begin position="1"/>
        <end position="26"/>
    </location>
</feature>
<feature type="chain" id="PRO_5002539568" evidence="3">
    <location>
        <begin position="27"/>
        <end position="206"/>
    </location>
</feature>
<comment type="caution">
    <text evidence="4">The sequence shown here is derived from an EMBL/GenBank/DDBJ whole genome shotgun (WGS) entry which is preliminary data.</text>
</comment>